<sequence length="178" mass="20644">MTTKGVETDQYLGPLTSFSSLKYLSVDQNHLSSEAVLPDCLEKLDLNLRDPLRIDLIRHLARVSHTLLSLQSIQLRIDDYNDDIDDDDDDYRSILCSCDDIDFKIFEFHERVVVEFLHVATITSAIYFTWNVLAHGAESTNLLQHYSTKKKKKKKRKKKKKKKKKQRLGIIHEAALLN</sequence>
<evidence type="ECO:0000256" key="1">
    <source>
        <dbReference type="SAM" id="MobiDB-lite"/>
    </source>
</evidence>
<keyword evidence="3" id="KW-1185">Reference proteome</keyword>
<dbReference type="Proteomes" id="UP001147760">
    <property type="component" value="Unassembled WGS sequence"/>
</dbReference>
<feature type="region of interest" description="Disordered" evidence="1">
    <location>
        <begin position="146"/>
        <end position="166"/>
    </location>
</feature>
<proteinExistence type="predicted"/>
<dbReference type="AlphaFoldDB" id="A0A9W9WPU7"/>
<evidence type="ECO:0000313" key="3">
    <source>
        <dbReference type="Proteomes" id="UP001147760"/>
    </source>
</evidence>
<feature type="compositionally biased region" description="Basic residues" evidence="1">
    <location>
        <begin position="147"/>
        <end position="166"/>
    </location>
</feature>
<dbReference type="EMBL" id="JAPWDO010000005">
    <property type="protein sequence ID" value="KAJ5471374.1"/>
    <property type="molecule type" value="Genomic_DNA"/>
</dbReference>
<name>A0A9W9WPU7_9EURO</name>
<comment type="caution">
    <text evidence="2">The sequence shown here is derived from an EMBL/GenBank/DDBJ whole genome shotgun (WGS) entry which is preliminary data.</text>
</comment>
<accession>A0A9W9WPU7</accession>
<dbReference type="OrthoDB" id="10506035at2759"/>
<organism evidence="2 3">
    <name type="scientific">Penicillium desertorum</name>
    <dbReference type="NCBI Taxonomy" id="1303715"/>
    <lineage>
        <taxon>Eukaryota</taxon>
        <taxon>Fungi</taxon>
        <taxon>Dikarya</taxon>
        <taxon>Ascomycota</taxon>
        <taxon>Pezizomycotina</taxon>
        <taxon>Eurotiomycetes</taxon>
        <taxon>Eurotiomycetidae</taxon>
        <taxon>Eurotiales</taxon>
        <taxon>Aspergillaceae</taxon>
        <taxon>Penicillium</taxon>
    </lineage>
</organism>
<gene>
    <name evidence="2" type="ORF">N7530_008731</name>
</gene>
<reference evidence="2" key="2">
    <citation type="journal article" date="2023" name="IMA Fungus">
        <title>Comparative genomic study of the Penicillium genus elucidates a diverse pangenome and 15 lateral gene transfer events.</title>
        <authorList>
            <person name="Petersen C."/>
            <person name="Sorensen T."/>
            <person name="Nielsen M.R."/>
            <person name="Sondergaard T.E."/>
            <person name="Sorensen J.L."/>
            <person name="Fitzpatrick D.A."/>
            <person name="Frisvad J.C."/>
            <person name="Nielsen K.L."/>
        </authorList>
    </citation>
    <scope>NUCLEOTIDE SEQUENCE</scope>
    <source>
        <strain evidence="2">IBT 17660</strain>
    </source>
</reference>
<evidence type="ECO:0000313" key="2">
    <source>
        <dbReference type="EMBL" id="KAJ5471374.1"/>
    </source>
</evidence>
<protein>
    <submittedName>
        <fullName evidence="2">Uncharacterized protein</fullName>
    </submittedName>
</protein>
<reference evidence="2" key="1">
    <citation type="submission" date="2022-12" db="EMBL/GenBank/DDBJ databases">
        <authorList>
            <person name="Petersen C."/>
        </authorList>
    </citation>
    <scope>NUCLEOTIDE SEQUENCE</scope>
    <source>
        <strain evidence="2">IBT 17660</strain>
    </source>
</reference>